<organism evidence="2 3">
    <name type="scientific">Ignelater luminosus</name>
    <name type="common">Cucubano</name>
    <name type="synonym">Pyrophorus luminosus</name>
    <dbReference type="NCBI Taxonomy" id="2038154"/>
    <lineage>
        <taxon>Eukaryota</taxon>
        <taxon>Metazoa</taxon>
        <taxon>Ecdysozoa</taxon>
        <taxon>Arthropoda</taxon>
        <taxon>Hexapoda</taxon>
        <taxon>Insecta</taxon>
        <taxon>Pterygota</taxon>
        <taxon>Neoptera</taxon>
        <taxon>Endopterygota</taxon>
        <taxon>Coleoptera</taxon>
        <taxon>Polyphaga</taxon>
        <taxon>Elateriformia</taxon>
        <taxon>Elateroidea</taxon>
        <taxon>Elateridae</taxon>
        <taxon>Agrypninae</taxon>
        <taxon>Pyrophorini</taxon>
        <taxon>Ignelater</taxon>
    </lineage>
</organism>
<comment type="caution">
    <text evidence="2">The sequence shown here is derived from an EMBL/GenBank/DDBJ whole genome shotgun (WGS) entry which is preliminary data.</text>
</comment>
<dbReference type="Proteomes" id="UP000801492">
    <property type="component" value="Unassembled WGS sequence"/>
</dbReference>
<evidence type="ECO:0000256" key="1">
    <source>
        <dbReference type="SAM" id="MobiDB-lite"/>
    </source>
</evidence>
<proteinExistence type="predicted"/>
<reference evidence="2" key="1">
    <citation type="submission" date="2019-08" db="EMBL/GenBank/DDBJ databases">
        <title>The genome of the North American firefly Photinus pyralis.</title>
        <authorList>
            <consortium name="Photinus pyralis genome working group"/>
            <person name="Fallon T.R."/>
            <person name="Sander Lower S.E."/>
            <person name="Weng J.-K."/>
        </authorList>
    </citation>
    <scope>NUCLEOTIDE SEQUENCE</scope>
    <source>
        <strain evidence="2">TRF0915ILg1</strain>
        <tissue evidence="2">Whole body</tissue>
    </source>
</reference>
<dbReference type="AlphaFoldDB" id="A0A8K0CFD3"/>
<gene>
    <name evidence="2" type="ORF">ILUMI_21904</name>
</gene>
<name>A0A8K0CFD3_IGNLU</name>
<protein>
    <submittedName>
        <fullName evidence="2">Uncharacterized protein</fullName>
    </submittedName>
</protein>
<evidence type="ECO:0000313" key="2">
    <source>
        <dbReference type="EMBL" id="KAF2884252.1"/>
    </source>
</evidence>
<accession>A0A8K0CFD3</accession>
<feature type="compositionally biased region" description="Polar residues" evidence="1">
    <location>
        <begin position="1"/>
        <end position="17"/>
    </location>
</feature>
<dbReference type="EMBL" id="VTPC01090206">
    <property type="protein sequence ID" value="KAF2884252.1"/>
    <property type="molecule type" value="Genomic_DNA"/>
</dbReference>
<feature type="region of interest" description="Disordered" evidence="1">
    <location>
        <begin position="1"/>
        <end position="27"/>
    </location>
</feature>
<keyword evidence="3" id="KW-1185">Reference proteome</keyword>
<evidence type="ECO:0000313" key="3">
    <source>
        <dbReference type="Proteomes" id="UP000801492"/>
    </source>
</evidence>
<sequence>MVLQNNQQSSPETSIEPNDSGADIYNKDTYHGNGYIEVSPPILIGQNQECPERYTSSTVEVISAYLLLEQKAKDIENAKTGKNNMVAMYDLQAVLPTPSEDISTFYRAN</sequence>